<feature type="non-terminal residue" evidence="9">
    <location>
        <position position="73"/>
    </location>
</feature>
<keyword evidence="3" id="KW-0963">Cytoplasm</keyword>
<keyword evidence="5 8" id="KW-0175">Coiled coil</keyword>
<keyword evidence="4" id="KW-0970">Cilium biogenesis/degradation</keyword>
<dbReference type="GO" id="GO:0034451">
    <property type="term" value="C:centriolar satellite"/>
    <property type="evidence" value="ECO:0007669"/>
    <property type="project" value="TreeGrafter"/>
</dbReference>
<dbReference type="GO" id="GO:1905515">
    <property type="term" value="P:non-motile cilium assembly"/>
    <property type="evidence" value="ECO:0007669"/>
    <property type="project" value="TreeGrafter"/>
</dbReference>
<evidence type="ECO:0000256" key="4">
    <source>
        <dbReference type="ARBA" id="ARBA00022794"/>
    </source>
</evidence>
<feature type="non-terminal residue" evidence="9">
    <location>
        <position position="1"/>
    </location>
</feature>
<evidence type="ECO:0000313" key="10">
    <source>
        <dbReference type="Proteomes" id="UP001205998"/>
    </source>
</evidence>
<proteinExistence type="predicted"/>
<dbReference type="GO" id="GO:1905349">
    <property type="term" value="P:ciliary transition zone assembly"/>
    <property type="evidence" value="ECO:0007669"/>
    <property type="project" value="TreeGrafter"/>
</dbReference>
<dbReference type="PANTHER" id="PTHR18879">
    <property type="entry name" value="CENTROSOMAL PROTEIN OF 290 KDA"/>
    <property type="match status" value="1"/>
</dbReference>
<comment type="subcellular location">
    <subcellularLocation>
        <location evidence="1">Cytoplasm</location>
        <location evidence="1">Cytoskeleton</location>
        <location evidence="1">Cilium basal body</location>
    </subcellularLocation>
    <subcellularLocation>
        <location evidence="2">Cytoplasm</location>
        <location evidence="2">Cytoskeleton</location>
        <location evidence="2">Microtubule organizing center</location>
        <location evidence="2">Centrosome</location>
    </subcellularLocation>
</comment>
<dbReference type="GO" id="GO:0001822">
    <property type="term" value="P:kidney development"/>
    <property type="evidence" value="ECO:0007669"/>
    <property type="project" value="TreeGrafter"/>
</dbReference>
<name>A0AAD5F8Z5_SILAS</name>
<feature type="coiled-coil region" evidence="8">
    <location>
        <begin position="1"/>
        <end position="56"/>
    </location>
</feature>
<accession>A0AAD5F8Z5</accession>
<dbReference type="GO" id="GO:0043010">
    <property type="term" value="P:camera-type eye development"/>
    <property type="evidence" value="ECO:0007669"/>
    <property type="project" value="TreeGrafter"/>
</dbReference>
<evidence type="ECO:0000256" key="3">
    <source>
        <dbReference type="ARBA" id="ARBA00022490"/>
    </source>
</evidence>
<evidence type="ECO:0000313" key="9">
    <source>
        <dbReference type="EMBL" id="KAI5607825.1"/>
    </source>
</evidence>
<evidence type="ECO:0000256" key="7">
    <source>
        <dbReference type="ARBA" id="ARBA00023273"/>
    </source>
</evidence>
<dbReference type="PANTHER" id="PTHR18879:SF20">
    <property type="entry name" value="CENTROSOMAL PROTEIN OF 290 KDA"/>
    <property type="match status" value="1"/>
</dbReference>
<evidence type="ECO:0000256" key="2">
    <source>
        <dbReference type="ARBA" id="ARBA00004300"/>
    </source>
</evidence>
<protein>
    <submittedName>
        <fullName evidence="9">Centrosomal protein of 290 kDa isoform X4</fullName>
    </submittedName>
</protein>
<reference evidence="9" key="1">
    <citation type="submission" date="2018-07" db="EMBL/GenBank/DDBJ databases">
        <title>Comparative genomics of catfishes provides insights into carnivory and benthic adaptation.</title>
        <authorList>
            <person name="Zhang Y."/>
            <person name="Wang D."/>
            <person name="Peng Z."/>
            <person name="Zheng S."/>
            <person name="Shao F."/>
            <person name="Tao W."/>
        </authorList>
    </citation>
    <scope>NUCLEOTIDE SEQUENCE</scope>
    <source>
        <strain evidence="9">Chongqing</strain>
    </source>
</reference>
<evidence type="ECO:0000256" key="1">
    <source>
        <dbReference type="ARBA" id="ARBA00004120"/>
    </source>
</evidence>
<dbReference type="Proteomes" id="UP001205998">
    <property type="component" value="Unassembled WGS sequence"/>
</dbReference>
<dbReference type="InterPro" id="IPR026201">
    <property type="entry name" value="Cep290"/>
</dbReference>
<sequence length="73" mass="8236">NDLLQKDLASREKELEVTRAEATRFKAKLNEMLKENQQLEQGMKEILQAIQEAQSKAPAQTAISVPSLERLVS</sequence>
<dbReference type="EMBL" id="MU589803">
    <property type="protein sequence ID" value="KAI5607825.1"/>
    <property type="molecule type" value="Genomic_DNA"/>
</dbReference>
<evidence type="ECO:0000256" key="5">
    <source>
        <dbReference type="ARBA" id="ARBA00023054"/>
    </source>
</evidence>
<evidence type="ECO:0000256" key="8">
    <source>
        <dbReference type="SAM" id="Coils"/>
    </source>
</evidence>
<dbReference type="GO" id="GO:0035869">
    <property type="term" value="C:ciliary transition zone"/>
    <property type="evidence" value="ECO:0007669"/>
    <property type="project" value="TreeGrafter"/>
</dbReference>
<keyword evidence="7" id="KW-0966">Cell projection</keyword>
<gene>
    <name evidence="9" type="ORF">C0J50_12396</name>
</gene>
<organism evidence="9 10">
    <name type="scientific">Silurus asotus</name>
    <name type="common">Amur catfish</name>
    <name type="synonym">Parasilurus asotus</name>
    <dbReference type="NCBI Taxonomy" id="30991"/>
    <lineage>
        <taxon>Eukaryota</taxon>
        <taxon>Metazoa</taxon>
        <taxon>Chordata</taxon>
        <taxon>Craniata</taxon>
        <taxon>Vertebrata</taxon>
        <taxon>Euteleostomi</taxon>
        <taxon>Actinopterygii</taxon>
        <taxon>Neopterygii</taxon>
        <taxon>Teleostei</taxon>
        <taxon>Ostariophysi</taxon>
        <taxon>Siluriformes</taxon>
        <taxon>Siluridae</taxon>
        <taxon>Silurus</taxon>
    </lineage>
</organism>
<keyword evidence="10" id="KW-1185">Reference proteome</keyword>
<dbReference type="GO" id="GO:0097711">
    <property type="term" value="P:ciliary basal body-plasma membrane docking"/>
    <property type="evidence" value="ECO:0007669"/>
    <property type="project" value="TreeGrafter"/>
</dbReference>
<evidence type="ECO:0000256" key="6">
    <source>
        <dbReference type="ARBA" id="ARBA00023212"/>
    </source>
</evidence>
<comment type="caution">
    <text evidence="9">The sequence shown here is derived from an EMBL/GenBank/DDBJ whole genome shotgun (WGS) entry which is preliminary data.</text>
</comment>
<dbReference type="AlphaFoldDB" id="A0AAD5F8Z5"/>
<keyword evidence="6" id="KW-0206">Cytoskeleton</keyword>